<keyword evidence="2" id="KW-1185">Reference proteome</keyword>
<proteinExistence type="predicted"/>
<protein>
    <submittedName>
        <fullName evidence="1">Uncharacterized protein</fullName>
    </submittedName>
</protein>
<name>G7UN68_PSEUP</name>
<reference evidence="1 2" key="1">
    <citation type="journal article" date="2012" name="J. Bacteriol.">
        <title>Complete Genome Sequence of the BTEX-Degrading Bacterium Pseudoxanthomonas spadix BD-a59.</title>
        <authorList>
            <person name="Lee S.H."/>
            <person name="Jin H.M."/>
            <person name="Lee H.J."/>
            <person name="Kim J.M."/>
            <person name="Jeon C.O."/>
        </authorList>
    </citation>
    <scope>NUCLEOTIDE SEQUENCE [LARGE SCALE GENOMIC DNA]</scope>
    <source>
        <strain evidence="1 2">BD-a59</strain>
    </source>
</reference>
<dbReference type="InterPro" id="IPR046119">
    <property type="entry name" value="DUF6116"/>
</dbReference>
<dbReference type="AlphaFoldDB" id="G7UN68"/>
<gene>
    <name evidence="1" type="ordered locus">DSC_09620</name>
</gene>
<evidence type="ECO:0000313" key="1">
    <source>
        <dbReference type="EMBL" id="AER56572.1"/>
    </source>
</evidence>
<accession>G7UN68</accession>
<dbReference type="EMBL" id="CP003093">
    <property type="protein sequence ID" value="AER56572.1"/>
    <property type="molecule type" value="Genomic_DNA"/>
</dbReference>
<evidence type="ECO:0000313" key="2">
    <source>
        <dbReference type="Proteomes" id="UP000005870"/>
    </source>
</evidence>
<dbReference type="KEGG" id="psd:DSC_09620"/>
<dbReference type="Pfam" id="PF19611">
    <property type="entry name" value="DUF6116"/>
    <property type="match status" value="1"/>
</dbReference>
<organism evidence="1 2">
    <name type="scientific">Pseudoxanthomonas spadix (strain BD-a59)</name>
    <dbReference type="NCBI Taxonomy" id="1045855"/>
    <lineage>
        <taxon>Bacteria</taxon>
        <taxon>Pseudomonadati</taxon>
        <taxon>Pseudomonadota</taxon>
        <taxon>Gammaproteobacteria</taxon>
        <taxon>Lysobacterales</taxon>
        <taxon>Lysobacteraceae</taxon>
        <taxon>Pseudoxanthomonas</taxon>
    </lineage>
</organism>
<dbReference type="Proteomes" id="UP000005870">
    <property type="component" value="Chromosome"/>
</dbReference>
<dbReference type="eggNOG" id="ENOG502ZGFF">
    <property type="taxonomic scope" value="Bacteria"/>
</dbReference>
<dbReference type="STRING" id="1045855.DSC_09620"/>
<dbReference type="HOGENOM" id="CLU_2862885_0_0_6"/>
<sequence length="68" mass="7525">MPLLSWARRLRYPTLFKLAALLFAVDLVVPDMVPLADEILLGLGTLLLAGWKDRRARPLDAASGRPGR</sequence>